<proteinExistence type="predicted"/>
<dbReference type="InterPro" id="IPR011008">
    <property type="entry name" value="Dimeric_a/b-barrel"/>
</dbReference>
<protein>
    <submittedName>
        <fullName evidence="2">Stress responsive A/B Barrel Domain protein</fullName>
    </submittedName>
</protein>
<dbReference type="Proteomes" id="UP000317429">
    <property type="component" value="Chromosome"/>
</dbReference>
<dbReference type="Gene3D" id="3.30.70.100">
    <property type="match status" value="1"/>
</dbReference>
<dbReference type="EMBL" id="CP036291">
    <property type="protein sequence ID" value="QDU90765.1"/>
    <property type="molecule type" value="Genomic_DNA"/>
</dbReference>
<dbReference type="SMART" id="SM00886">
    <property type="entry name" value="Dabb"/>
    <property type="match status" value="1"/>
</dbReference>
<dbReference type="AlphaFoldDB" id="A0A518DH14"/>
<evidence type="ECO:0000313" key="3">
    <source>
        <dbReference type="Proteomes" id="UP000317429"/>
    </source>
</evidence>
<evidence type="ECO:0000259" key="1">
    <source>
        <dbReference type="PROSITE" id="PS51502"/>
    </source>
</evidence>
<dbReference type="SUPFAM" id="SSF54909">
    <property type="entry name" value="Dimeric alpha+beta barrel"/>
    <property type="match status" value="1"/>
</dbReference>
<organism evidence="2 3">
    <name type="scientific">Pirellulimonas nuda</name>
    <dbReference type="NCBI Taxonomy" id="2528009"/>
    <lineage>
        <taxon>Bacteria</taxon>
        <taxon>Pseudomonadati</taxon>
        <taxon>Planctomycetota</taxon>
        <taxon>Planctomycetia</taxon>
        <taxon>Pirellulales</taxon>
        <taxon>Lacipirellulaceae</taxon>
        <taxon>Pirellulimonas</taxon>
    </lineage>
</organism>
<dbReference type="RefSeq" id="WP_145289916.1">
    <property type="nucleotide sequence ID" value="NZ_CP036291.1"/>
</dbReference>
<evidence type="ECO:0000313" key="2">
    <source>
        <dbReference type="EMBL" id="QDU90765.1"/>
    </source>
</evidence>
<dbReference type="PROSITE" id="PS51502">
    <property type="entry name" value="S_R_A_B_BARREL"/>
    <property type="match status" value="1"/>
</dbReference>
<accession>A0A518DH14</accession>
<feature type="domain" description="Stress-response A/B barrel" evidence="1">
    <location>
        <begin position="7"/>
        <end position="101"/>
    </location>
</feature>
<gene>
    <name evidence="2" type="ORF">Pla175_41780</name>
</gene>
<sequence>MADDNQLAHMVFFTLNDPAQAQGLVDGCMKYLTNHPGLAYFSAGARGEEFDRPVNDQEFHVALHAVFESKEAHDAYQTSPRHLEFVERFKGGWKQVRVFDSYV</sequence>
<dbReference type="KEGG" id="pnd:Pla175_41780"/>
<dbReference type="OrthoDB" id="8114960at2"/>
<dbReference type="InterPro" id="IPR013097">
    <property type="entry name" value="Dabb"/>
</dbReference>
<keyword evidence="3" id="KW-1185">Reference proteome</keyword>
<dbReference type="Pfam" id="PF07876">
    <property type="entry name" value="Dabb"/>
    <property type="match status" value="1"/>
</dbReference>
<reference evidence="2 3" key="1">
    <citation type="submission" date="2019-02" db="EMBL/GenBank/DDBJ databases">
        <title>Deep-cultivation of Planctomycetes and their phenomic and genomic characterization uncovers novel biology.</title>
        <authorList>
            <person name="Wiegand S."/>
            <person name="Jogler M."/>
            <person name="Boedeker C."/>
            <person name="Pinto D."/>
            <person name="Vollmers J."/>
            <person name="Rivas-Marin E."/>
            <person name="Kohn T."/>
            <person name="Peeters S.H."/>
            <person name="Heuer A."/>
            <person name="Rast P."/>
            <person name="Oberbeckmann S."/>
            <person name="Bunk B."/>
            <person name="Jeske O."/>
            <person name="Meyerdierks A."/>
            <person name="Storesund J.E."/>
            <person name="Kallscheuer N."/>
            <person name="Luecker S."/>
            <person name="Lage O.M."/>
            <person name="Pohl T."/>
            <person name="Merkel B.J."/>
            <person name="Hornburger P."/>
            <person name="Mueller R.-W."/>
            <person name="Bruemmer F."/>
            <person name="Labrenz M."/>
            <person name="Spormann A.M."/>
            <person name="Op den Camp H."/>
            <person name="Overmann J."/>
            <person name="Amann R."/>
            <person name="Jetten M.S.M."/>
            <person name="Mascher T."/>
            <person name="Medema M.H."/>
            <person name="Devos D.P."/>
            <person name="Kaster A.-K."/>
            <person name="Ovreas L."/>
            <person name="Rohde M."/>
            <person name="Galperin M.Y."/>
            <person name="Jogler C."/>
        </authorList>
    </citation>
    <scope>NUCLEOTIDE SEQUENCE [LARGE SCALE GENOMIC DNA]</scope>
    <source>
        <strain evidence="2 3">Pla175</strain>
    </source>
</reference>
<name>A0A518DH14_9BACT</name>